<gene>
    <name evidence="3" type="ORF">CA85_22230</name>
</gene>
<dbReference type="Gene3D" id="2.40.30.170">
    <property type="match status" value="1"/>
</dbReference>
<dbReference type="OrthoDB" id="235102at2"/>
<dbReference type="GO" id="GO:0060003">
    <property type="term" value="P:copper ion export"/>
    <property type="evidence" value="ECO:0007669"/>
    <property type="project" value="TreeGrafter"/>
</dbReference>
<dbReference type="PANTHER" id="PTHR30097">
    <property type="entry name" value="CATION EFFLUX SYSTEM PROTEIN CUSB"/>
    <property type="match status" value="1"/>
</dbReference>
<sequence>MHSHPSNLPWPAIRIASGLIVVVAAMATFSMWWPSLSRWVDATLASQRGADTSDHAEADAHAGHDDDAASLVLSPQAQRNLGLSDEFLRPIELSDYRRSITVPAIIVPKPGRSSIIVSSPLNGVVTHVHAVTGEAVMPGDLLFEVRLTYEDLVETQTAYLKTMSEIAVEDREIERLEEVTRSGAVSGKLLLERRYAKEKLEAFAKSQREALRMHGLSDRQVQEIGENGKLLHNLKIVAPDVDTHEHDDELQLTQISTRQVSFAQPAPTTSQPASDLGVNHDPLVIDDLRIHKGQAITAGETLCALSDYSQLFIEGKAFENDAAAISNATQQGWRVDAVLSNTSPREVVRDLKLVFVSNSIDPQSRTLSLFVELPNEVIRDETNRDGQRFLAWKYRVGQRLELRVPVEQWEQQIVLPVDAVVESGADWFVFLQNGRNFTRVPVHVRYRGQNSVVIANDGSIYPGDVVAMKSAHRMQMAITNQSGGAVDPHAGHNH</sequence>
<protein>
    <recommendedName>
        <fullName evidence="5">RND efflux pump membrane fusion protein barrel-sandwich domain-containing protein</fullName>
    </recommendedName>
</protein>
<evidence type="ECO:0000256" key="1">
    <source>
        <dbReference type="ARBA" id="ARBA00022448"/>
    </source>
</evidence>
<accession>A0A5C5XYK7</accession>
<dbReference type="Gene3D" id="2.40.420.20">
    <property type="match status" value="1"/>
</dbReference>
<keyword evidence="1" id="KW-0813">Transport</keyword>
<keyword evidence="2" id="KW-0812">Transmembrane</keyword>
<dbReference type="GO" id="GO:0030313">
    <property type="term" value="C:cell envelope"/>
    <property type="evidence" value="ECO:0007669"/>
    <property type="project" value="TreeGrafter"/>
</dbReference>
<evidence type="ECO:0000313" key="4">
    <source>
        <dbReference type="Proteomes" id="UP000318053"/>
    </source>
</evidence>
<evidence type="ECO:0000313" key="3">
    <source>
        <dbReference type="EMBL" id="TWT67373.1"/>
    </source>
</evidence>
<keyword evidence="2" id="KW-0472">Membrane</keyword>
<dbReference type="RefSeq" id="WP_146391257.1">
    <property type="nucleotide sequence ID" value="NZ_SJPK01000004.1"/>
</dbReference>
<dbReference type="GO" id="GO:0015679">
    <property type="term" value="P:plasma membrane copper ion transport"/>
    <property type="evidence" value="ECO:0007669"/>
    <property type="project" value="TreeGrafter"/>
</dbReference>
<dbReference type="InterPro" id="IPR051909">
    <property type="entry name" value="MFP_Cation_Efflux"/>
</dbReference>
<proteinExistence type="predicted"/>
<keyword evidence="4" id="KW-1185">Reference proteome</keyword>
<dbReference type="AlphaFoldDB" id="A0A5C5XYK7"/>
<reference evidence="3 4" key="1">
    <citation type="submission" date="2019-02" db="EMBL/GenBank/DDBJ databases">
        <title>Deep-cultivation of Planctomycetes and their phenomic and genomic characterization uncovers novel biology.</title>
        <authorList>
            <person name="Wiegand S."/>
            <person name="Jogler M."/>
            <person name="Boedeker C."/>
            <person name="Pinto D."/>
            <person name="Vollmers J."/>
            <person name="Rivas-Marin E."/>
            <person name="Kohn T."/>
            <person name="Peeters S.H."/>
            <person name="Heuer A."/>
            <person name="Rast P."/>
            <person name="Oberbeckmann S."/>
            <person name="Bunk B."/>
            <person name="Jeske O."/>
            <person name="Meyerdierks A."/>
            <person name="Storesund J.E."/>
            <person name="Kallscheuer N."/>
            <person name="Luecker S."/>
            <person name="Lage O.M."/>
            <person name="Pohl T."/>
            <person name="Merkel B.J."/>
            <person name="Hornburger P."/>
            <person name="Mueller R.-W."/>
            <person name="Bruemmer F."/>
            <person name="Labrenz M."/>
            <person name="Spormann A.M."/>
            <person name="Op Den Camp H."/>
            <person name="Overmann J."/>
            <person name="Amann R."/>
            <person name="Jetten M.S.M."/>
            <person name="Mascher T."/>
            <person name="Medema M.H."/>
            <person name="Devos D.P."/>
            <person name="Kaster A.-K."/>
            <person name="Ovreas L."/>
            <person name="Rohde M."/>
            <person name="Galperin M.Y."/>
            <person name="Jogler C."/>
        </authorList>
    </citation>
    <scope>NUCLEOTIDE SEQUENCE [LARGE SCALE GENOMIC DNA]</scope>
    <source>
        <strain evidence="3 4">CA85</strain>
    </source>
</reference>
<dbReference type="Gene3D" id="2.40.50.100">
    <property type="match status" value="1"/>
</dbReference>
<dbReference type="PANTHER" id="PTHR30097:SF4">
    <property type="entry name" value="SLR6042 PROTEIN"/>
    <property type="match status" value="1"/>
</dbReference>
<keyword evidence="2" id="KW-1133">Transmembrane helix</keyword>
<feature type="transmembrane region" description="Helical" evidence="2">
    <location>
        <begin position="12"/>
        <end position="33"/>
    </location>
</feature>
<evidence type="ECO:0000256" key="2">
    <source>
        <dbReference type="SAM" id="Phobius"/>
    </source>
</evidence>
<evidence type="ECO:0008006" key="5">
    <source>
        <dbReference type="Google" id="ProtNLM"/>
    </source>
</evidence>
<dbReference type="Gene3D" id="1.10.287.470">
    <property type="entry name" value="Helix hairpin bin"/>
    <property type="match status" value="1"/>
</dbReference>
<comment type="caution">
    <text evidence="3">The sequence shown here is derived from an EMBL/GenBank/DDBJ whole genome shotgun (WGS) entry which is preliminary data.</text>
</comment>
<organism evidence="3 4">
    <name type="scientific">Allorhodopirellula solitaria</name>
    <dbReference type="NCBI Taxonomy" id="2527987"/>
    <lineage>
        <taxon>Bacteria</taxon>
        <taxon>Pseudomonadati</taxon>
        <taxon>Planctomycetota</taxon>
        <taxon>Planctomycetia</taxon>
        <taxon>Pirellulales</taxon>
        <taxon>Pirellulaceae</taxon>
        <taxon>Allorhodopirellula</taxon>
    </lineage>
</organism>
<dbReference type="Proteomes" id="UP000318053">
    <property type="component" value="Unassembled WGS sequence"/>
</dbReference>
<dbReference type="EMBL" id="SJPK01000004">
    <property type="protein sequence ID" value="TWT67373.1"/>
    <property type="molecule type" value="Genomic_DNA"/>
</dbReference>
<name>A0A5C5XYK7_9BACT</name>